<dbReference type="Proteomes" id="UP001432027">
    <property type="component" value="Unassembled WGS sequence"/>
</dbReference>
<dbReference type="EMBL" id="BTSX01000004">
    <property type="protein sequence ID" value="GMS92860.1"/>
    <property type="molecule type" value="Genomic_DNA"/>
</dbReference>
<evidence type="ECO:0008006" key="3">
    <source>
        <dbReference type="Google" id="ProtNLM"/>
    </source>
</evidence>
<keyword evidence="2" id="KW-1185">Reference proteome</keyword>
<evidence type="ECO:0000313" key="2">
    <source>
        <dbReference type="Proteomes" id="UP001432027"/>
    </source>
</evidence>
<comment type="caution">
    <text evidence="1">The sequence shown here is derived from an EMBL/GenBank/DDBJ whole genome shotgun (WGS) entry which is preliminary data.</text>
</comment>
<dbReference type="PANTHER" id="PTHR31562:SF9">
    <property type="entry name" value="GLYCOSYLTRANSFERASE FAMILY 8 PROTEIN"/>
    <property type="match status" value="1"/>
</dbReference>
<protein>
    <recommendedName>
        <fullName evidence="3">Nucleotide-diphospho-sugar transferase domain-containing protein</fullName>
    </recommendedName>
</protein>
<accession>A0AAV5TCH6</accession>
<dbReference type="InterPro" id="IPR029044">
    <property type="entry name" value="Nucleotide-diphossugar_trans"/>
</dbReference>
<evidence type="ECO:0000313" key="1">
    <source>
        <dbReference type="EMBL" id="GMS92860.1"/>
    </source>
</evidence>
<proteinExistence type="predicted"/>
<dbReference type="AlphaFoldDB" id="A0AAV5TCH6"/>
<sequence length="271" mass="32295">MESELKADSWLLVLDGDIAVLNPNTLIEQYIDPDYEITLFDRFFNFEVGANSYLVKNTERGREFVQRFADYEFKLPKRFHGTDNGALHVSRLFNQLQPYLVEYLVPPSDRRLNAVCLKVWRESKNYRNLYEMEVCTRLIFGDRTHFAEHKLRILSKGKAWVRDLWLLKSRWADDDFMVHAVKEKQLDKKRPPKKDIRDNLIYQWDPSRGNSRIFPMLQKLDVAKCEVGEEQWQFDSRLKITNEKKAQLLNHMENTILKKRLDIIGKLSRKL</sequence>
<organism evidence="1 2">
    <name type="scientific">Pristionchus entomophagus</name>
    <dbReference type="NCBI Taxonomy" id="358040"/>
    <lineage>
        <taxon>Eukaryota</taxon>
        <taxon>Metazoa</taxon>
        <taxon>Ecdysozoa</taxon>
        <taxon>Nematoda</taxon>
        <taxon>Chromadorea</taxon>
        <taxon>Rhabditida</taxon>
        <taxon>Rhabditina</taxon>
        <taxon>Diplogasteromorpha</taxon>
        <taxon>Diplogasteroidea</taxon>
        <taxon>Neodiplogasteridae</taxon>
        <taxon>Pristionchus</taxon>
    </lineage>
</organism>
<dbReference type="Pfam" id="PF03314">
    <property type="entry name" value="DUF273"/>
    <property type="match status" value="1"/>
</dbReference>
<name>A0AAV5TCH6_9BILA</name>
<dbReference type="Gene3D" id="3.90.550.10">
    <property type="entry name" value="Spore Coat Polysaccharide Biosynthesis Protein SpsA, Chain A"/>
    <property type="match status" value="1"/>
</dbReference>
<gene>
    <name evidence="1" type="ORF">PENTCL1PPCAC_15035</name>
</gene>
<reference evidence="1" key="1">
    <citation type="submission" date="2023-10" db="EMBL/GenBank/DDBJ databases">
        <title>Genome assembly of Pristionchus species.</title>
        <authorList>
            <person name="Yoshida K."/>
            <person name="Sommer R.J."/>
        </authorList>
    </citation>
    <scope>NUCLEOTIDE SEQUENCE</scope>
    <source>
        <strain evidence="1">RS0144</strain>
    </source>
</reference>
<dbReference type="PANTHER" id="PTHR31562">
    <property type="entry name" value="PROTEIN CBG18972"/>
    <property type="match status" value="1"/>
</dbReference>
<dbReference type="InterPro" id="IPR004988">
    <property type="entry name" value="DUF273"/>
</dbReference>